<dbReference type="GO" id="GO:0031564">
    <property type="term" value="P:transcription antitermination"/>
    <property type="evidence" value="ECO:0007669"/>
    <property type="project" value="UniProtKB-UniRule"/>
</dbReference>
<keyword evidence="4 5" id="KW-0804">Transcription</keyword>
<dbReference type="InterPro" id="IPR047050">
    <property type="entry name" value="NGN"/>
</dbReference>
<feature type="domain" description="KOW" evidence="9">
    <location>
        <begin position="121"/>
        <end position="148"/>
    </location>
</feature>
<dbReference type="HAMAP" id="MF_00948">
    <property type="entry name" value="NusG"/>
    <property type="match status" value="1"/>
</dbReference>
<dbReference type="NCBIfam" id="TIGR00922">
    <property type="entry name" value="nusG"/>
    <property type="match status" value="1"/>
</dbReference>
<dbReference type="InterPro" id="IPR014722">
    <property type="entry name" value="Rib_uL2_dom2"/>
</dbReference>
<evidence type="ECO:0000256" key="7">
    <source>
        <dbReference type="RuleBase" id="RU000538"/>
    </source>
</evidence>
<dbReference type="Pfam" id="PF02357">
    <property type="entry name" value="NusG"/>
    <property type="match status" value="1"/>
</dbReference>
<dbReference type="SMART" id="SM00738">
    <property type="entry name" value="NGN"/>
    <property type="match status" value="1"/>
</dbReference>
<dbReference type="GO" id="GO:0006354">
    <property type="term" value="P:DNA-templated transcription elongation"/>
    <property type="evidence" value="ECO:0007669"/>
    <property type="project" value="UniProtKB-UniRule"/>
</dbReference>
<evidence type="ECO:0000313" key="10">
    <source>
        <dbReference type="EMBL" id="QJA06965.1"/>
    </source>
</evidence>
<evidence type="ECO:0000256" key="1">
    <source>
        <dbReference type="ARBA" id="ARBA00022472"/>
    </source>
</evidence>
<dbReference type="Pfam" id="PF00467">
    <property type="entry name" value="KOW"/>
    <property type="match status" value="1"/>
</dbReference>
<dbReference type="Gene3D" id="2.30.30.30">
    <property type="match status" value="1"/>
</dbReference>
<dbReference type="AlphaFoldDB" id="A0A6H1WUR9"/>
<dbReference type="EMBL" id="CP042909">
    <property type="protein sequence ID" value="QJA06965.1"/>
    <property type="molecule type" value="Genomic_DNA"/>
</dbReference>
<dbReference type="FunFam" id="2.30.30.30:FF:000002">
    <property type="entry name" value="Transcription termination/antitermination factor NusG"/>
    <property type="match status" value="1"/>
</dbReference>
<dbReference type="Gene3D" id="3.30.70.940">
    <property type="entry name" value="NusG, N-terminal domain"/>
    <property type="match status" value="1"/>
</dbReference>
<evidence type="ECO:0000259" key="8">
    <source>
        <dbReference type="SMART" id="SM00738"/>
    </source>
</evidence>
<accession>A0A6H1WUR9</accession>
<evidence type="ECO:0000256" key="6">
    <source>
        <dbReference type="NCBIfam" id="TIGR00922"/>
    </source>
</evidence>
<evidence type="ECO:0000256" key="5">
    <source>
        <dbReference type="HAMAP-Rule" id="MF_00948"/>
    </source>
</evidence>
<evidence type="ECO:0000256" key="2">
    <source>
        <dbReference type="ARBA" id="ARBA00022814"/>
    </source>
</evidence>
<dbReference type="InterPro" id="IPR006645">
    <property type="entry name" value="NGN-like_dom"/>
</dbReference>
<evidence type="ECO:0000259" key="9">
    <source>
        <dbReference type="SMART" id="SM00739"/>
    </source>
</evidence>
<evidence type="ECO:0000256" key="4">
    <source>
        <dbReference type="ARBA" id="ARBA00023163"/>
    </source>
</evidence>
<keyword evidence="1 5" id="KW-0806">Transcription termination</keyword>
<dbReference type="InterPro" id="IPR043425">
    <property type="entry name" value="NusG-like"/>
</dbReference>
<name>A0A6H1WUR9_9BACT</name>
<feature type="domain" description="NusG-like N-terminal" evidence="8">
    <location>
        <begin position="2"/>
        <end position="109"/>
    </location>
</feature>
<dbReference type="SUPFAM" id="SSF82679">
    <property type="entry name" value="N-utilization substance G protein NusG, N-terminal domain"/>
    <property type="match status" value="1"/>
</dbReference>
<gene>
    <name evidence="5 10" type="primary">nusG</name>
    <name evidence="10" type="ORF">FVE67_03005</name>
</gene>
<keyword evidence="2 5" id="KW-0889">Transcription antitermination</keyword>
<dbReference type="PANTHER" id="PTHR30265:SF2">
    <property type="entry name" value="TRANSCRIPTION TERMINATION_ANTITERMINATION PROTEIN NUSG"/>
    <property type="match status" value="1"/>
</dbReference>
<comment type="similarity">
    <text evidence="5 7">Belongs to the NusG family.</text>
</comment>
<dbReference type="GO" id="GO:0006353">
    <property type="term" value="P:DNA-templated transcription termination"/>
    <property type="evidence" value="ECO:0007669"/>
    <property type="project" value="UniProtKB-UniRule"/>
</dbReference>
<dbReference type="InterPro" id="IPR015869">
    <property type="entry name" value="Transcrpt_antiterm_NusG_bac_CS"/>
</dbReference>
<dbReference type="SMART" id="SM00739">
    <property type="entry name" value="KOW"/>
    <property type="match status" value="1"/>
</dbReference>
<reference evidence="10 11" key="1">
    <citation type="submission" date="2019-08" db="EMBL/GenBank/DDBJ databases">
        <title>Complete genome sequence of Thermosulfurimonas marina SU872T, an anaerobic thermophilic chemolithoautotrophic bacterium isolated from a shallow marine hydrothermal vent.</title>
        <authorList>
            <person name="Allioux M."/>
            <person name="Jebbar M."/>
            <person name="Slobodkina G."/>
            <person name="Slobodkin A."/>
            <person name="Moalic Y."/>
            <person name="Frolova A."/>
            <person name="Shao Z."/>
            <person name="Alain K."/>
        </authorList>
    </citation>
    <scope>NUCLEOTIDE SEQUENCE [LARGE SCALE GENOMIC DNA]</scope>
    <source>
        <strain evidence="10 11">SU872</strain>
    </source>
</reference>
<dbReference type="InterPro" id="IPR001062">
    <property type="entry name" value="Transcrpt_antiterm_NusG"/>
</dbReference>
<dbReference type="CDD" id="cd09891">
    <property type="entry name" value="NGN_Bact_1"/>
    <property type="match status" value="1"/>
</dbReference>
<proteinExistence type="inferred from homology"/>
<comment type="function">
    <text evidence="5 7">Participates in transcription elongation, termination and antitermination.</text>
</comment>
<dbReference type="GO" id="GO:0032784">
    <property type="term" value="P:regulation of DNA-templated transcription elongation"/>
    <property type="evidence" value="ECO:0007669"/>
    <property type="project" value="InterPro"/>
</dbReference>
<sequence length="175" mass="19950">MEMSWYVVYVWAGREREVAEALKARFAEEGLAEVLEQVVVPPEKIIEVVFSPEKHVSRRFYSGYILVKLQDGEGAFELLRNVEGVVGIMGDGKPRPLTEEEARKLLEQIAVEEIKPKPRYQFMPGDRVRITEGPFANFHGVVDEVKPDKGKVRVLVSIFGRETPVEIEFAHVQKI</sequence>
<dbReference type="GO" id="GO:0005829">
    <property type="term" value="C:cytosol"/>
    <property type="evidence" value="ECO:0007669"/>
    <property type="project" value="TreeGrafter"/>
</dbReference>
<dbReference type="PROSITE" id="PS01014">
    <property type="entry name" value="NUSG"/>
    <property type="match status" value="1"/>
</dbReference>
<dbReference type="PANTHER" id="PTHR30265">
    <property type="entry name" value="RHO-INTERACTING TRANSCRIPTION TERMINATION FACTOR NUSG"/>
    <property type="match status" value="1"/>
</dbReference>
<dbReference type="SUPFAM" id="SSF50104">
    <property type="entry name" value="Translation proteins SH3-like domain"/>
    <property type="match status" value="1"/>
</dbReference>
<keyword evidence="3 5" id="KW-0805">Transcription regulation</keyword>
<evidence type="ECO:0000256" key="3">
    <source>
        <dbReference type="ARBA" id="ARBA00023015"/>
    </source>
</evidence>
<dbReference type="PRINTS" id="PR00338">
    <property type="entry name" value="NUSGTNSCPFCT"/>
</dbReference>
<evidence type="ECO:0000313" key="11">
    <source>
        <dbReference type="Proteomes" id="UP000501253"/>
    </source>
</evidence>
<protein>
    <recommendedName>
        <fullName evidence="5 6">Transcription termination/antitermination protein NusG</fullName>
    </recommendedName>
</protein>
<dbReference type="CDD" id="cd06091">
    <property type="entry name" value="KOW_NusG"/>
    <property type="match status" value="1"/>
</dbReference>
<keyword evidence="11" id="KW-1185">Reference proteome</keyword>
<dbReference type="InterPro" id="IPR036735">
    <property type="entry name" value="NGN_dom_sf"/>
</dbReference>
<dbReference type="InterPro" id="IPR008991">
    <property type="entry name" value="Translation_prot_SH3-like_sf"/>
</dbReference>
<dbReference type="Proteomes" id="UP000501253">
    <property type="component" value="Chromosome"/>
</dbReference>
<dbReference type="KEGG" id="tmai:FVE67_03005"/>
<dbReference type="InterPro" id="IPR005824">
    <property type="entry name" value="KOW"/>
</dbReference>
<organism evidence="10 11">
    <name type="scientific">Thermosulfurimonas marina</name>
    <dbReference type="NCBI Taxonomy" id="2047767"/>
    <lineage>
        <taxon>Bacteria</taxon>
        <taxon>Pseudomonadati</taxon>
        <taxon>Thermodesulfobacteriota</taxon>
        <taxon>Thermodesulfobacteria</taxon>
        <taxon>Thermodesulfobacteriales</taxon>
        <taxon>Thermodesulfobacteriaceae</taxon>
        <taxon>Thermosulfurimonas</taxon>
    </lineage>
</organism>